<gene>
    <name evidence="4" type="ORF">CRG98_005148</name>
</gene>
<evidence type="ECO:0000256" key="1">
    <source>
        <dbReference type="PROSITE-ProRule" id="PRU00047"/>
    </source>
</evidence>
<keyword evidence="1" id="KW-0479">Metal-binding</keyword>
<feature type="region of interest" description="Disordered" evidence="2">
    <location>
        <begin position="51"/>
        <end position="83"/>
    </location>
</feature>
<dbReference type="AlphaFoldDB" id="A0A2I0L2T9"/>
<dbReference type="EMBL" id="PGOL01000205">
    <property type="protein sequence ID" value="PKI74466.1"/>
    <property type="molecule type" value="Genomic_DNA"/>
</dbReference>
<accession>A0A2I0L2T9</accession>
<protein>
    <recommendedName>
        <fullName evidence="3">CCHC-type domain-containing protein</fullName>
    </recommendedName>
</protein>
<name>A0A2I0L2T9_PUNGR</name>
<feature type="compositionally biased region" description="Polar residues" evidence="2">
    <location>
        <begin position="72"/>
        <end position="83"/>
    </location>
</feature>
<sequence>MEALGYILETQEIELLGGDATSDQQDAYDQWSVDDTKNAMNNKRKDKEIILVVGTSSSKTGKKNKKSKKGSVPQQSVEVSKNNGKAKVVADKGTCFHCGKDRHWKRNCQEYLASLKANKGKKPLEGKMTRTPFVGQMERAKEVLELIHSDVFGPFSEVARVDNPTSSPLPMIILVLVETPIQIENVTEPRRSGRVTHTPARYLNLHENVQELFVHGNNDHRDDPTTYEEAISYIDSSKWLEAMKSKMDSMSKNQV</sequence>
<dbReference type="InterPro" id="IPR036875">
    <property type="entry name" value="Znf_CCHC_sf"/>
</dbReference>
<organism evidence="4 5">
    <name type="scientific">Punica granatum</name>
    <name type="common">Pomegranate</name>
    <dbReference type="NCBI Taxonomy" id="22663"/>
    <lineage>
        <taxon>Eukaryota</taxon>
        <taxon>Viridiplantae</taxon>
        <taxon>Streptophyta</taxon>
        <taxon>Embryophyta</taxon>
        <taxon>Tracheophyta</taxon>
        <taxon>Spermatophyta</taxon>
        <taxon>Magnoliopsida</taxon>
        <taxon>eudicotyledons</taxon>
        <taxon>Gunneridae</taxon>
        <taxon>Pentapetalae</taxon>
        <taxon>rosids</taxon>
        <taxon>malvids</taxon>
        <taxon>Myrtales</taxon>
        <taxon>Lythraceae</taxon>
        <taxon>Punica</taxon>
    </lineage>
</organism>
<comment type="caution">
    <text evidence="4">The sequence shown here is derived from an EMBL/GenBank/DDBJ whole genome shotgun (WGS) entry which is preliminary data.</text>
</comment>
<evidence type="ECO:0000313" key="5">
    <source>
        <dbReference type="Proteomes" id="UP000233551"/>
    </source>
</evidence>
<dbReference type="CDD" id="cd20335">
    <property type="entry name" value="BRcat_RBR"/>
    <property type="match status" value="1"/>
</dbReference>
<evidence type="ECO:0000313" key="4">
    <source>
        <dbReference type="EMBL" id="PKI74466.1"/>
    </source>
</evidence>
<dbReference type="GO" id="GO:0008270">
    <property type="term" value="F:zinc ion binding"/>
    <property type="evidence" value="ECO:0007669"/>
    <property type="project" value="UniProtKB-KW"/>
</dbReference>
<reference evidence="4 5" key="1">
    <citation type="submission" date="2017-11" db="EMBL/GenBank/DDBJ databases">
        <title>De-novo sequencing of pomegranate (Punica granatum L.) genome.</title>
        <authorList>
            <person name="Akparov Z."/>
            <person name="Amiraslanov A."/>
            <person name="Hajiyeva S."/>
            <person name="Abbasov M."/>
            <person name="Kaur K."/>
            <person name="Hamwieh A."/>
            <person name="Solovyev V."/>
            <person name="Salamov A."/>
            <person name="Braich B."/>
            <person name="Kosarev P."/>
            <person name="Mahmoud A."/>
            <person name="Hajiyev E."/>
            <person name="Babayeva S."/>
            <person name="Izzatullayeva V."/>
            <person name="Mammadov A."/>
            <person name="Mammadov A."/>
            <person name="Sharifova S."/>
            <person name="Ojaghi J."/>
            <person name="Eynullazada K."/>
            <person name="Bayramov B."/>
            <person name="Abdulazimova A."/>
            <person name="Shahmuradov I."/>
        </authorList>
    </citation>
    <scope>NUCLEOTIDE SEQUENCE [LARGE SCALE GENOMIC DNA]</scope>
    <source>
        <strain evidence="5">cv. AG2017</strain>
        <tissue evidence="4">Leaf</tissue>
    </source>
</reference>
<evidence type="ECO:0000259" key="3">
    <source>
        <dbReference type="PROSITE" id="PS50158"/>
    </source>
</evidence>
<proteinExistence type="predicted"/>
<dbReference type="STRING" id="22663.A0A2I0L2T9"/>
<dbReference type="Proteomes" id="UP000233551">
    <property type="component" value="Unassembled WGS sequence"/>
</dbReference>
<feature type="domain" description="CCHC-type" evidence="3">
    <location>
        <begin position="95"/>
        <end position="110"/>
    </location>
</feature>
<keyword evidence="5" id="KW-1185">Reference proteome</keyword>
<keyword evidence="1" id="KW-0862">Zinc</keyword>
<keyword evidence="1" id="KW-0863">Zinc-finger</keyword>
<dbReference type="GO" id="GO:0003676">
    <property type="term" value="F:nucleic acid binding"/>
    <property type="evidence" value="ECO:0007669"/>
    <property type="project" value="InterPro"/>
</dbReference>
<dbReference type="SUPFAM" id="SSF57756">
    <property type="entry name" value="Retrovirus zinc finger-like domains"/>
    <property type="match status" value="1"/>
</dbReference>
<dbReference type="PROSITE" id="PS50158">
    <property type="entry name" value="ZF_CCHC"/>
    <property type="match status" value="1"/>
</dbReference>
<feature type="compositionally biased region" description="Basic residues" evidence="2">
    <location>
        <begin position="60"/>
        <end position="69"/>
    </location>
</feature>
<dbReference type="InterPro" id="IPR001878">
    <property type="entry name" value="Znf_CCHC"/>
</dbReference>
<evidence type="ECO:0000256" key="2">
    <source>
        <dbReference type="SAM" id="MobiDB-lite"/>
    </source>
</evidence>